<dbReference type="Proteomes" id="UP001500683">
    <property type="component" value="Unassembled WGS sequence"/>
</dbReference>
<dbReference type="PANTHER" id="PTHR23501">
    <property type="entry name" value="MAJOR FACILITATOR SUPERFAMILY"/>
    <property type="match status" value="1"/>
</dbReference>
<feature type="transmembrane region" description="Helical" evidence="5">
    <location>
        <begin position="140"/>
        <end position="162"/>
    </location>
</feature>
<proteinExistence type="predicted"/>
<feature type="transmembrane region" description="Helical" evidence="5">
    <location>
        <begin position="223"/>
        <end position="242"/>
    </location>
</feature>
<evidence type="ECO:0000256" key="1">
    <source>
        <dbReference type="ARBA" id="ARBA00004651"/>
    </source>
</evidence>
<dbReference type="PROSITE" id="PS50850">
    <property type="entry name" value="MFS"/>
    <property type="match status" value="1"/>
</dbReference>
<feature type="transmembrane region" description="Helical" evidence="5">
    <location>
        <begin position="83"/>
        <end position="105"/>
    </location>
</feature>
<feature type="transmembrane region" description="Helical" evidence="5">
    <location>
        <begin position="278"/>
        <end position="294"/>
    </location>
</feature>
<feature type="transmembrane region" description="Helical" evidence="5">
    <location>
        <begin position="168"/>
        <end position="187"/>
    </location>
</feature>
<keyword evidence="4 5" id="KW-0472">Membrane</keyword>
<dbReference type="Pfam" id="PF07690">
    <property type="entry name" value="MFS_1"/>
    <property type="match status" value="1"/>
</dbReference>
<accession>A0ABP7WRP9</accession>
<evidence type="ECO:0000313" key="7">
    <source>
        <dbReference type="EMBL" id="GAA4095139.1"/>
    </source>
</evidence>
<dbReference type="Gene3D" id="1.20.1250.20">
    <property type="entry name" value="MFS general substrate transporter like domains"/>
    <property type="match status" value="2"/>
</dbReference>
<evidence type="ECO:0000256" key="4">
    <source>
        <dbReference type="ARBA" id="ARBA00023136"/>
    </source>
</evidence>
<feature type="transmembrane region" description="Helical" evidence="5">
    <location>
        <begin position="415"/>
        <end position="437"/>
    </location>
</feature>
<dbReference type="PANTHER" id="PTHR23501:SF154">
    <property type="entry name" value="MULTIDRUG-EFFLUX TRANSPORTER RV1634-RELATED"/>
    <property type="match status" value="1"/>
</dbReference>
<dbReference type="InterPro" id="IPR036259">
    <property type="entry name" value="MFS_trans_sf"/>
</dbReference>
<feature type="transmembrane region" description="Helical" evidence="5">
    <location>
        <begin position="51"/>
        <end position="71"/>
    </location>
</feature>
<comment type="subcellular location">
    <subcellularLocation>
        <location evidence="1">Cell membrane</location>
        <topology evidence="1">Multi-pass membrane protein</topology>
    </subcellularLocation>
</comment>
<protein>
    <submittedName>
        <fullName evidence="7">MFS transporter</fullName>
    </submittedName>
</protein>
<dbReference type="EMBL" id="BAAAZG010000052">
    <property type="protein sequence ID" value="GAA4095139.1"/>
    <property type="molecule type" value="Genomic_DNA"/>
</dbReference>
<evidence type="ECO:0000256" key="2">
    <source>
        <dbReference type="ARBA" id="ARBA00022692"/>
    </source>
</evidence>
<feature type="transmembrane region" description="Helical" evidence="5">
    <location>
        <begin position="372"/>
        <end position="394"/>
    </location>
</feature>
<comment type="caution">
    <text evidence="7">The sequence shown here is derived from an EMBL/GenBank/DDBJ whole genome shotgun (WGS) entry which is preliminary data.</text>
</comment>
<feature type="domain" description="Major facilitator superfamily (MFS) profile" evidence="6">
    <location>
        <begin position="17"/>
        <end position="472"/>
    </location>
</feature>
<feature type="transmembrane region" description="Helical" evidence="5">
    <location>
        <begin position="21"/>
        <end position="39"/>
    </location>
</feature>
<feature type="transmembrane region" description="Helical" evidence="5">
    <location>
        <begin position="345"/>
        <end position="366"/>
    </location>
</feature>
<dbReference type="InterPro" id="IPR011701">
    <property type="entry name" value="MFS"/>
</dbReference>
<dbReference type="RefSeq" id="WP_344955746.1">
    <property type="nucleotide sequence ID" value="NZ_BAAAZG010000052.1"/>
</dbReference>
<evidence type="ECO:0000256" key="5">
    <source>
        <dbReference type="SAM" id="Phobius"/>
    </source>
</evidence>
<organism evidence="7 8">
    <name type="scientific">Actinomadura miaoliensis</name>
    <dbReference type="NCBI Taxonomy" id="430685"/>
    <lineage>
        <taxon>Bacteria</taxon>
        <taxon>Bacillati</taxon>
        <taxon>Actinomycetota</taxon>
        <taxon>Actinomycetes</taxon>
        <taxon>Streptosporangiales</taxon>
        <taxon>Thermomonosporaceae</taxon>
        <taxon>Actinomadura</taxon>
    </lineage>
</organism>
<keyword evidence="2 5" id="KW-0812">Transmembrane</keyword>
<sequence length="483" mass="47985">MARQVDDGVFSARHRALTSGVVLSVGLVAFESLGVATVLPEIAGRLGGLDAYGWGLSALMLAQILGAVAAGRDADRRGPGRPLALGLLVFAAGCALAGAAGSWPVFLLGRFAQGLGVGAVMGMAYAMIGLAYPERLRARMFALLSSAWTVPSLIGPTLAAVVADGVGWRGVFVLLPPLVAVAAVLTLPGARALRPAGGSPAGEAPADEAPAGGVERPWWKGPVAASVLLTAGTGLFIQALLLDRPVPLVVLAVLGLAVAVVAVRRVTPAGTLTARRGVGAGVALRFLLCGVYFGSEAFLPLGLTELRGVSAAEAGLGLSAGALTWVAGSALQAGRDGARRGDRTASMVLGSLVLLAGLVVMAFGVLAGAVPALTAVVGWAIGGVGMGVAFNAATTETTERTPAARQGEIGAALQLAQTLATAVVSGIGGATIAIAHAHGGRTHTALVVTFVITGCLAVLATLLAFRLRPAGGTETVSLGAALD</sequence>
<reference evidence="8" key="1">
    <citation type="journal article" date="2019" name="Int. J. Syst. Evol. Microbiol.">
        <title>The Global Catalogue of Microorganisms (GCM) 10K type strain sequencing project: providing services to taxonomists for standard genome sequencing and annotation.</title>
        <authorList>
            <consortium name="The Broad Institute Genomics Platform"/>
            <consortium name="The Broad Institute Genome Sequencing Center for Infectious Disease"/>
            <person name="Wu L."/>
            <person name="Ma J."/>
        </authorList>
    </citation>
    <scope>NUCLEOTIDE SEQUENCE [LARGE SCALE GENOMIC DNA]</scope>
    <source>
        <strain evidence="8">JCM 16702</strain>
    </source>
</reference>
<feature type="transmembrane region" description="Helical" evidence="5">
    <location>
        <begin position="111"/>
        <end position="133"/>
    </location>
</feature>
<feature type="transmembrane region" description="Helical" evidence="5">
    <location>
        <begin position="443"/>
        <end position="465"/>
    </location>
</feature>
<dbReference type="SUPFAM" id="SSF103473">
    <property type="entry name" value="MFS general substrate transporter"/>
    <property type="match status" value="1"/>
</dbReference>
<evidence type="ECO:0000256" key="3">
    <source>
        <dbReference type="ARBA" id="ARBA00022989"/>
    </source>
</evidence>
<evidence type="ECO:0000259" key="6">
    <source>
        <dbReference type="PROSITE" id="PS50850"/>
    </source>
</evidence>
<keyword evidence="8" id="KW-1185">Reference proteome</keyword>
<keyword evidence="3 5" id="KW-1133">Transmembrane helix</keyword>
<dbReference type="InterPro" id="IPR020846">
    <property type="entry name" value="MFS_dom"/>
</dbReference>
<feature type="transmembrane region" description="Helical" evidence="5">
    <location>
        <begin position="314"/>
        <end position="333"/>
    </location>
</feature>
<feature type="transmembrane region" description="Helical" evidence="5">
    <location>
        <begin position="248"/>
        <end position="266"/>
    </location>
</feature>
<evidence type="ECO:0000313" key="8">
    <source>
        <dbReference type="Proteomes" id="UP001500683"/>
    </source>
</evidence>
<gene>
    <name evidence="7" type="ORF">GCM10022214_67620</name>
</gene>
<name>A0ABP7WRP9_9ACTN</name>